<proteinExistence type="inferred from homology"/>
<comment type="function">
    <text evidence="6">The 2-oxoglutarate dehydrogenase complex catalyzes the overall conversion of 2-oxoglutarate to succinyl-CoA and CO(2). It contains multiple copies of three enzymatic components: 2-oxoglutarate dehydrogenase (E1), dihydrolipoamide succinyltransferase (E2) and lipoamide dehydrogenase (E3).</text>
</comment>
<keyword evidence="5" id="KW-0786">Thiamine pyrophosphate</keyword>
<protein>
    <recommendedName>
        <fullName evidence="7">2-oxoglutarate dehydrogenase, mitochondrial</fullName>
        <ecNumber evidence="3">1.2.4.2</ecNumber>
    </recommendedName>
    <alternativeName>
        <fullName evidence="8">2-oxoglutarate dehydrogenase complex component E1</fullName>
    </alternativeName>
</protein>
<evidence type="ECO:0000313" key="10">
    <source>
        <dbReference type="EMBL" id="EAR96872.1"/>
    </source>
</evidence>
<dbReference type="KEGG" id="tet:TTHERM_00193640"/>
<evidence type="ECO:0000313" key="11">
    <source>
        <dbReference type="Proteomes" id="UP000009168"/>
    </source>
</evidence>
<dbReference type="OrthoDB" id="413077at2759"/>
<comment type="cofactor">
    <cofactor evidence="1">
        <name>thiamine diphosphate</name>
        <dbReference type="ChEBI" id="CHEBI:58937"/>
    </cofactor>
</comment>
<dbReference type="Pfam" id="PF16078">
    <property type="entry name" value="2-oxogl_dehyd_N"/>
    <property type="match status" value="1"/>
</dbReference>
<dbReference type="InterPro" id="IPR031717">
    <property type="entry name" value="ODO-1/KGD_C"/>
</dbReference>
<evidence type="ECO:0000259" key="9">
    <source>
        <dbReference type="SMART" id="SM00861"/>
    </source>
</evidence>
<dbReference type="GO" id="GO:0006099">
    <property type="term" value="P:tricarboxylic acid cycle"/>
    <property type="evidence" value="ECO:0007669"/>
    <property type="project" value="TreeGrafter"/>
</dbReference>
<evidence type="ECO:0000256" key="4">
    <source>
        <dbReference type="ARBA" id="ARBA00023002"/>
    </source>
</evidence>
<name>Q23KH1_TETTS</name>
<accession>Q23KH1</accession>
<evidence type="ECO:0000256" key="6">
    <source>
        <dbReference type="ARBA" id="ARBA00037426"/>
    </source>
</evidence>
<dbReference type="RefSeq" id="XP_001017117.1">
    <property type="nucleotide sequence ID" value="XM_001017117.1"/>
</dbReference>
<dbReference type="Gene3D" id="1.10.287.1150">
    <property type="entry name" value="TPP helical domain"/>
    <property type="match status" value="1"/>
</dbReference>
<dbReference type="GO" id="GO:0004591">
    <property type="term" value="F:oxoglutarate dehydrogenase (succinyl-transferring) activity"/>
    <property type="evidence" value="ECO:0007669"/>
    <property type="project" value="UniProtKB-EC"/>
</dbReference>
<evidence type="ECO:0000256" key="8">
    <source>
        <dbReference type="ARBA" id="ARBA00042984"/>
    </source>
</evidence>
<dbReference type="FunCoup" id="Q23KH1">
    <property type="interactions" value="228"/>
</dbReference>
<dbReference type="OMA" id="RDSYCRT"/>
<dbReference type="EMBL" id="GG662673">
    <property type="protein sequence ID" value="EAR96872.1"/>
    <property type="molecule type" value="Genomic_DNA"/>
</dbReference>
<organism evidence="10 11">
    <name type="scientific">Tetrahymena thermophila (strain SB210)</name>
    <dbReference type="NCBI Taxonomy" id="312017"/>
    <lineage>
        <taxon>Eukaryota</taxon>
        <taxon>Sar</taxon>
        <taxon>Alveolata</taxon>
        <taxon>Ciliophora</taxon>
        <taxon>Intramacronucleata</taxon>
        <taxon>Oligohymenophorea</taxon>
        <taxon>Hymenostomatida</taxon>
        <taxon>Tetrahymenina</taxon>
        <taxon>Tetrahymenidae</taxon>
        <taxon>Tetrahymena</taxon>
    </lineage>
</organism>
<dbReference type="InterPro" id="IPR032106">
    <property type="entry name" value="2-oxogl_dehyd_N"/>
</dbReference>
<dbReference type="HOGENOM" id="CLU_004709_1_0_1"/>
<dbReference type="SUPFAM" id="SSF52518">
    <property type="entry name" value="Thiamin diphosphate-binding fold (THDP-binding)"/>
    <property type="match status" value="2"/>
</dbReference>
<dbReference type="GO" id="GO:0030976">
    <property type="term" value="F:thiamine pyrophosphate binding"/>
    <property type="evidence" value="ECO:0007669"/>
    <property type="project" value="InterPro"/>
</dbReference>
<dbReference type="NCBIfam" id="NF006914">
    <property type="entry name" value="PRK09404.1"/>
    <property type="match status" value="1"/>
</dbReference>
<dbReference type="AlphaFoldDB" id="Q23KH1"/>
<dbReference type="Gene3D" id="3.40.50.970">
    <property type="match status" value="1"/>
</dbReference>
<evidence type="ECO:0000256" key="3">
    <source>
        <dbReference type="ARBA" id="ARBA00012280"/>
    </source>
</evidence>
<dbReference type="Proteomes" id="UP000009168">
    <property type="component" value="Unassembled WGS sequence"/>
</dbReference>
<dbReference type="FunFam" id="3.40.50.12470:FF:000003">
    <property type="entry name" value="2-oxoglutarate dehydrogenase E1 component"/>
    <property type="match status" value="1"/>
</dbReference>
<keyword evidence="4" id="KW-0560">Oxidoreductase</keyword>
<dbReference type="InterPro" id="IPR011603">
    <property type="entry name" value="2oxoglutarate_DH_E1"/>
</dbReference>
<dbReference type="GO" id="GO:0045252">
    <property type="term" value="C:oxoglutarate dehydrogenase complex"/>
    <property type="evidence" value="ECO:0007669"/>
    <property type="project" value="TreeGrafter"/>
</dbReference>
<dbReference type="PANTHER" id="PTHR23152">
    <property type="entry name" value="2-OXOGLUTARATE DEHYDROGENASE"/>
    <property type="match status" value="1"/>
</dbReference>
<dbReference type="InterPro" id="IPR001017">
    <property type="entry name" value="DH_E1"/>
</dbReference>
<keyword evidence="11" id="KW-1185">Reference proteome</keyword>
<dbReference type="CDD" id="cd02016">
    <property type="entry name" value="TPP_E1_OGDC_like"/>
    <property type="match status" value="1"/>
</dbReference>
<evidence type="ECO:0000256" key="2">
    <source>
        <dbReference type="ARBA" id="ARBA00006936"/>
    </source>
</evidence>
<dbReference type="Pfam" id="PF00676">
    <property type="entry name" value="E1_dh"/>
    <property type="match status" value="1"/>
</dbReference>
<dbReference type="InterPro" id="IPR005475">
    <property type="entry name" value="Transketolase-like_Pyr-bd"/>
</dbReference>
<dbReference type="PIRSF" id="PIRSF000157">
    <property type="entry name" value="Oxoglu_dh_E1"/>
    <property type="match status" value="1"/>
</dbReference>
<dbReference type="Gene3D" id="3.40.50.12470">
    <property type="match status" value="1"/>
</dbReference>
<dbReference type="Pfam" id="PF02779">
    <property type="entry name" value="Transket_pyr"/>
    <property type="match status" value="1"/>
</dbReference>
<dbReference type="GeneID" id="7844590"/>
<evidence type="ECO:0000256" key="1">
    <source>
        <dbReference type="ARBA" id="ARBA00001964"/>
    </source>
</evidence>
<dbReference type="Pfam" id="PF16870">
    <property type="entry name" value="OxoGdeHyase_C"/>
    <property type="match status" value="1"/>
</dbReference>
<dbReference type="InterPro" id="IPR029061">
    <property type="entry name" value="THDP-binding"/>
</dbReference>
<dbReference type="NCBIfam" id="TIGR00239">
    <property type="entry name" value="2oxo_dh_E1"/>
    <property type="match status" value="1"/>
</dbReference>
<dbReference type="InterPro" id="IPR042179">
    <property type="entry name" value="KGD_C_sf"/>
</dbReference>
<evidence type="ECO:0000256" key="7">
    <source>
        <dbReference type="ARBA" id="ARBA00040267"/>
    </source>
</evidence>
<dbReference type="SMART" id="SM00861">
    <property type="entry name" value="Transket_pyr"/>
    <property type="match status" value="1"/>
</dbReference>
<dbReference type="eggNOG" id="KOG0450">
    <property type="taxonomic scope" value="Eukaryota"/>
</dbReference>
<reference evidence="11" key="1">
    <citation type="journal article" date="2006" name="PLoS Biol.">
        <title>Macronuclear genome sequence of the ciliate Tetrahymena thermophila, a model eukaryote.</title>
        <authorList>
            <person name="Eisen J.A."/>
            <person name="Coyne R.S."/>
            <person name="Wu M."/>
            <person name="Wu D."/>
            <person name="Thiagarajan M."/>
            <person name="Wortman J.R."/>
            <person name="Badger J.H."/>
            <person name="Ren Q."/>
            <person name="Amedeo P."/>
            <person name="Jones K.M."/>
            <person name="Tallon L.J."/>
            <person name="Delcher A.L."/>
            <person name="Salzberg S.L."/>
            <person name="Silva J.C."/>
            <person name="Haas B.J."/>
            <person name="Majoros W.H."/>
            <person name="Farzad M."/>
            <person name="Carlton J.M."/>
            <person name="Smith R.K. Jr."/>
            <person name="Garg J."/>
            <person name="Pearlman R.E."/>
            <person name="Karrer K.M."/>
            <person name="Sun L."/>
            <person name="Manning G."/>
            <person name="Elde N.C."/>
            <person name="Turkewitz A.P."/>
            <person name="Asai D.J."/>
            <person name="Wilkes D.E."/>
            <person name="Wang Y."/>
            <person name="Cai H."/>
            <person name="Collins K."/>
            <person name="Stewart B.A."/>
            <person name="Lee S.R."/>
            <person name="Wilamowska K."/>
            <person name="Weinberg Z."/>
            <person name="Ruzzo W.L."/>
            <person name="Wloga D."/>
            <person name="Gaertig J."/>
            <person name="Frankel J."/>
            <person name="Tsao C.-C."/>
            <person name="Gorovsky M.A."/>
            <person name="Keeling P.J."/>
            <person name="Waller R.F."/>
            <person name="Patron N.J."/>
            <person name="Cherry J.M."/>
            <person name="Stover N.A."/>
            <person name="Krieger C.J."/>
            <person name="del Toro C."/>
            <person name="Ryder H.F."/>
            <person name="Williamson S.C."/>
            <person name="Barbeau R.A."/>
            <person name="Hamilton E.P."/>
            <person name="Orias E."/>
        </authorList>
    </citation>
    <scope>NUCLEOTIDE SEQUENCE [LARGE SCALE GENOMIC DNA]</scope>
    <source>
        <strain evidence="11">SB210</strain>
    </source>
</reference>
<sequence>MLAQKTSKAVSKMLFKNKSFFNFRTTKNLLVQKENPSNLYVEQMFDQWSKDPNSVHEMWRDYFSQTSQQIIEPTLSSSQVSPFAIENASTVAFQAYNLIRNYQVIGHSLADIDPLELQNFKEFGKKILKYDYLGTNLTEAQKKATFSVSQGPWIKEIAHFLEGKDTWSIGEIIEICKKIYTGKIGFEYYHIENVDEKLWLQKRIEDIGLKPQNNVDRKKTLERLLRNEQFNLFLKNRFSTSKRFGIEGCDSFISGLGALVDHACENGVQSLILGMPHRGRLNTLACVFNKNPEQIFAEFQEIRDKSLDDAEWGNSGDVKYHLGCTTEKVNPSGKKIKMSILPNPSHLETVNPVTMGCVRAVQDFKGDSTGLKTLGVLVHGDSSFSGQGVVYESLQMQELVGYSPRGIVHIIVNNQIGFTTTPAEYRTGLYSTDVMKSVESPIFHVNADEPDLVDAVFRLAVDYRNTFHKDVMVDIIGYRLFGHNELDEPRFTQPMMYSKIEKMTPVYQKYSKRLLDEGVITQAEIEELEKHYTQALTRSYMTSKEESFNVADWKAKPWEVVDVMQTGGMKGTAFDLNMLKDIGKKICEIPTDFNIHPQLKKIFQARQQSVETGEHIDMATAEALAFATLLTEGFNIRISGQDVERGTFSQRHAVLNDQVSVKKIKPILQCLPENQRNDQRFTVVNSHLSEYGVLGFEYGYSITNPNCLTIWEGQFGDFANGAQIIIDNYLASGEAKWNVQTGLVVLLPHGMDGQGPEHSSGRMERFLQMCDDDIQSAISQPKTRQRGQGRKINWSVICCSFSANYFHALRRQMHRDFRKPLIAFTSKKLLRFKPACSNIKEFTEFTDNPNLFKNVVPETEKIVESSQVKKVVICSGQVYWDLVEYRQEHKKNDIAIVRIEQIAPFPYEDIRSAIQNYKNAEFIWCQEEHENSGAWTYIEPRLEIILDELKSEGSIKHNKLNYIGRKRQASTATGSTKVHKLELESILKKIFN</sequence>
<evidence type="ECO:0000256" key="5">
    <source>
        <dbReference type="ARBA" id="ARBA00023052"/>
    </source>
</evidence>
<dbReference type="Gene3D" id="3.40.50.11610">
    <property type="entry name" value="Multifunctional 2-oxoglutarate metabolism enzyme, C-terminal domain"/>
    <property type="match status" value="1"/>
</dbReference>
<dbReference type="NCBIfam" id="NF008907">
    <property type="entry name" value="PRK12270.1"/>
    <property type="match status" value="1"/>
</dbReference>
<comment type="similarity">
    <text evidence="2">Belongs to the alpha-ketoglutarate dehydrogenase family.</text>
</comment>
<feature type="domain" description="Transketolase-like pyrimidine-binding" evidence="9">
    <location>
        <begin position="616"/>
        <end position="832"/>
    </location>
</feature>
<dbReference type="InParanoid" id="Q23KH1"/>
<dbReference type="GO" id="GO:0005739">
    <property type="term" value="C:mitochondrion"/>
    <property type="evidence" value="ECO:0007669"/>
    <property type="project" value="TreeGrafter"/>
</dbReference>
<dbReference type="PANTHER" id="PTHR23152:SF4">
    <property type="entry name" value="2-OXOADIPATE DEHYDROGENASE COMPLEX COMPONENT E1"/>
    <property type="match status" value="1"/>
</dbReference>
<dbReference type="EC" id="1.2.4.2" evidence="3"/>
<dbReference type="STRING" id="312017.Q23KH1"/>
<gene>
    <name evidence="10" type="ORF">TTHERM_00193640</name>
</gene>